<feature type="transmembrane region" description="Helical" evidence="6">
    <location>
        <begin position="127"/>
        <end position="149"/>
    </location>
</feature>
<evidence type="ECO:0000256" key="3">
    <source>
        <dbReference type="ARBA" id="ARBA00022692"/>
    </source>
</evidence>
<feature type="transmembrane region" description="Helical" evidence="6">
    <location>
        <begin position="186"/>
        <end position="204"/>
    </location>
</feature>
<protein>
    <submittedName>
        <fullName evidence="7">O-antigen translocase</fullName>
    </submittedName>
</protein>
<feature type="transmembrane region" description="Helical" evidence="6">
    <location>
        <begin position="266"/>
        <end position="288"/>
    </location>
</feature>
<reference evidence="7 8" key="1">
    <citation type="submission" date="2021-07" db="EMBL/GenBank/DDBJ databases">
        <title>Flavobacterium WSW3-B6 sp.nov, isolated from seaweed.</title>
        <authorList>
            <person name="Muhammad N."/>
            <person name="Ho H."/>
            <person name="Lee Y.-J."/>
            <person name="Nguyen T."/>
            <person name="Ho J."/>
            <person name="Kim S.-G."/>
        </authorList>
    </citation>
    <scope>NUCLEOTIDE SEQUENCE [LARGE SCALE GENOMIC DNA]</scope>
    <source>
        <strain evidence="7 8">WSW3-B6</strain>
    </source>
</reference>
<dbReference type="InterPro" id="IPR044550">
    <property type="entry name" value="WzxE"/>
</dbReference>
<gene>
    <name evidence="7" type="ORF">K1I41_07930</name>
</gene>
<evidence type="ECO:0000256" key="4">
    <source>
        <dbReference type="ARBA" id="ARBA00022989"/>
    </source>
</evidence>
<comment type="subcellular location">
    <subcellularLocation>
        <location evidence="1">Cell membrane</location>
        <topology evidence="1">Multi-pass membrane protein</topology>
    </subcellularLocation>
</comment>
<feature type="transmembrane region" description="Helical" evidence="6">
    <location>
        <begin position="224"/>
        <end position="246"/>
    </location>
</feature>
<evidence type="ECO:0000313" key="8">
    <source>
        <dbReference type="Proteomes" id="UP000825381"/>
    </source>
</evidence>
<accession>A0ABX8V3R0</accession>
<feature type="transmembrane region" description="Helical" evidence="6">
    <location>
        <begin position="92"/>
        <end position="111"/>
    </location>
</feature>
<dbReference type="InterPro" id="IPR002797">
    <property type="entry name" value="Polysacc_synth"/>
</dbReference>
<sequence length="428" mass="48558">MKFLKQITDNPIFKVSSLNTISVLIKIAGGLLASKIIAIFLGPAGLALVGNFRNFVRQAEVFGTLGFENGIIKYIAENENDDPKKQRVITTVFYSVLAAIIVLSIILVIFADTLNTLFFGDEHTYDWIFRIMILALPWYIGNLVFVGILNGLTRYKEVIKINIWGNVTGVLLSAILIWQLNVPGALLGLVISPSLMFLASFYFLKKQLGSFSFLHIKKFDSSILKGLLSYSLMSLVTTAIGPLVAISIRTHIIDDHSANEAGFWEAMSRISFFYLMFVSTLLTVYFFPKLSAAKTNKETNNVFWSYYKTIVPIFGLGLLTIFLLRNFIVRLLFNDDFLPMTDLFLWQLIGDFLKVIALILGYEFFAKKMTKAFIITEITSYVILYFSSHYFIRLFGAEGAVMGHAITYMLYLFVLGFYFRKKLFISNK</sequence>
<name>A0ABX8V3R0_9FLAO</name>
<evidence type="ECO:0000256" key="6">
    <source>
        <dbReference type="SAM" id="Phobius"/>
    </source>
</evidence>
<keyword evidence="5 6" id="KW-0472">Membrane</keyword>
<dbReference type="PANTHER" id="PTHR30250:SF30">
    <property type="entry name" value="LIPID III FLIPPASE"/>
    <property type="match status" value="1"/>
</dbReference>
<dbReference type="Pfam" id="PF01943">
    <property type="entry name" value="Polysacc_synt"/>
    <property type="match status" value="1"/>
</dbReference>
<dbReference type="Proteomes" id="UP000825381">
    <property type="component" value="Chromosome"/>
</dbReference>
<proteinExistence type="predicted"/>
<feature type="transmembrane region" description="Helical" evidence="6">
    <location>
        <begin position="161"/>
        <end position="180"/>
    </location>
</feature>
<feature type="transmembrane region" description="Helical" evidence="6">
    <location>
        <begin position="401"/>
        <end position="419"/>
    </location>
</feature>
<keyword evidence="3 6" id="KW-0812">Transmembrane</keyword>
<feature type="transmembrane region" description="Helical" evidence="6">
    <location>
        <begin position="23"/>
        <end position="49"/>
    </location>
</feature>
<evidence type="ECO:0000256" key="2">
    <source>
        <dbReference type="ARBA" id="ARBA00022475"/>
    </source>
</evidence>
<dbReference type="PANTHER" id="PTHR30250">
    <property type="entry name" value="PST FAMILY PREDICTED COLANIC ACID TRANSPORTER"/>
    <property type="match status" value="1"/>
</dbReference>
<organism evidence="7 8">
    <name type="scientific">Flavobacterium litorale</name>
    <dbReference type="NCBI Taxonomy" id="2856519"/>
    <lineage>
        <taxon>Bacteria</taxon>
        <taxon>Pseudomonadati</taxon>
        <taxon>Bacteroidota</taxon>
        <taxon>Flavobacteriia</taxon>
        <taxon>Flavobacteriales</taxon>
        <taxon>Flavobacteriaceae</taxon>
        <taxon>Flavobacterium</taxon>
    </lineage>
</organism>
<keyword evidence="4 6" id="KW-1133">Transmembrane helix</keyword>
<evidence type="ECO:0000313" key="7">
    <source>
        <dbReference type="EMBL" id="QYJ67484.1"/>
    </source>
</evidence>
<dbReference type="CDD" id="cd13125">
    <property type="entry name" value="MATE_like_10"/>
    <property type="match status" value="1"/>
</dbReference>
<dbReference type="InterPro" id="IPR050833">
    <property type="entry name" value="Poly_Biosynth_Transport"/>
</dbReference>
<dbReference type="EMBL" id="CP080429">
    <property type="protein sequence ID" value="QYJ67484.1"/>
    <property type="molecule type" value="Genomic_DNA"/>
</dbReference>
<dbReference type="RefSeq" id="WP_220639829.1">
    <property type="nucleotide sequence ID" value="NZ_CP080429.1"/>
</dbReference>
<evidence type="ECO:0000256" key="5">
    <source>
        <dbReference type="ARBA" id="ARBA00023136"/>
    </source>
</evidence>
<evidence type="ECO:0000256" key="1">
    <source>
        <dbReference type="ARBA" id="ARBA00004651"/>
    </source>
</evidence>
<keyword evidence="8" id="KW-1185">Reference proteome</keyword>
<feature type="transmembrane region" description="Helical" evidence="6">
    <location>
        <begin position="309"/>
        <end position="332"/>
    </location>
</feature>
<feature type="transmembrane region" description="Helical" evidence="6">
    <location>
        <begin position="344"/>
        <end position="365"/>
    </location>
</feature>
<keyword evidence="2" id="KW-1003">Cell membrane</keyword>
<feature type="transmembrane region" description="Helical" evidence="6">
    <location>
        <begin position="372"/>
        <end position="395"/>
    </location>
</feature>